<evidence type="ECO:0000313" key="2">
    <source>
        <dbReference type="Proteomes" id="UP000294419"/>
    </source>
</evidence>
<accession>A0A4P6ZGL0</accession>
<dbReference type="OrthoDB" id="1340494at2"/>
<gene>
    <name evidence="1" type="ORF">NBC122_01930</name>
</gene>
<organism evidence="1 2">
    <name type="scientific">Chryseobacterium salivictor</name>
    <dbReference type="NCBI Taxonomy" id="2547600"/>
    <lineage>
        <taxon>Bacteria</taxon>
        <taxon>Pseudomonadati</taxon>
        <taxon>Bacteroidota</taxon>
        <taxon>Flavobacteriia</taxon>
        <taxon>Flavobacteriales</taxon>
        <taxon>Weeksellaceae</taxon>
        <taxon>Chryseobacterium group</taxon>
        <taxon>Chryseobacterium</taxon>
    </lineage>
</organism>
<dbReference type="Proteomes" id="UP000294419">
    <property type="component" value="Chromosome"/>
</dbReference>
<protein>
    <submittedName>
        <fullName evidence="1">Uncharacterized protein</fullName>
    </submittedName>
</protein>
<dbReference type="EMBL" id="CP037954">
    <property type="protein sequence ID" value="QBO58738.1"/>
    <property type="molecule type" value="Genomic_DNA"/>
</dbReference>
<dbReference type="RefSeq" id="WP_133440143.1">
    <property type="nucleotide sequence ID" value="NZ_CP037954.1"/>
</dbReference>
<name>A0A4P6ZGL0_9FLAO</name>
<evidence type="ECO:0000313" key="1">
    <source>
        <dbReference type="EMBL" id="QBO58738.1"/>
    </source>
</evidence>
<reference evidence="1 2" key="1">
    <citation type="submission" date="2019-03" db="EMBL/GenBank/DDBJ databases">
        <authorList>
            <person name="Kim H."/>
            <person name="Yu S.-M."/>
        </authorList>
    </citation>
    <scope>NUCLEOTIDE SEQUENCE [LARGE SCALE GENOMIC DNA]</scope>
    <source>
        <strain evidence="1 2">NBC122</strain>
    </source>
</reference>
<keyword evidence="2" id="KW-1185">Reference proteome</keyword>
<dbReference type="KEGG" id="csal:NBC122_01930"/>
<dbReference type="AlphaFoldDB" id="A0A4P6ZGL0"/>
<proteinExistence type="predicted"/>
<sequence>MFTKKQLVEEVFDKAKRESGKSTKNGLSEYLVITLEEKVSLSISERTLIRYYDTYVINSTKKNEIEIDSNTLDKLSQYLSYRCFEHFVNPNEFVLDGVEAANVHRPIGVYQDLTKVVEGGLHINIHNMIRLPDFIKNNKGMSLGMMGVLIASGSFAHFNGSFQKKDHMYWNGVEYRLTAAQDRNPKHAVIPLDTVQFKYFKKITRPDTLDLDNGLNKVWYSKYRNKVEFFTMDGTNPDNHKELKPVSEGILEKYAGKKTTEK</sequence>